<organism evidence="1 2">
    <name type="scientific">Halovenus carboxidivorans</name>
    <dbReference type="NCBI Taxonomy" id="2692199"/>
    <lineage>
        <taxon>Archaea</taxon>
        <taxon>Methanobacteriati</taxon>
        <taxon>Methanobacteriota</taxon>
        <taxon>Stenosarchaea group</taxon>
        <taxon>Halobacteria</taxon>
        <taxon>Halobacteriales</taxon>
        <taxon>Haloarculaceae</taxon>
        <taxon>Halovenus</taxon>
    </lineage>
</organism>
<gene>
    <name evidence="1" type="ORF">GRX03_01775</name>
</gene>
<dbReference type="AlphaFoldDB" id="A0A6B0TAY5"/>
<evidence type="ECO:0000313" key="2">
    <source>
        <dbReference type="Proteomes" id="UP000466535"/>
    </source>
</evidence>
<sequence>MNIRGNRKCTACGARWSYYETGDIACPECGSLKSVGTDERQLHTAGTADLDLTGVVADIDTVSTRELADSAGEEVASYIRTVGFIDAGTLQPLSETYVGACELRRVSTTLGRLLEISTDEELYFLSLLRGVADGERPPPSEVPETFRPERGLAATAAVDAYLTDLRRVYDDREQPVDQALSWVSTQKKRIEALDGDVDPTEADRLVRTVQDIGRYLRTEDESALARALDSVDTEIR</sequence>
<accession>A0A6B0TAY5</accession>
<keyword evidence="2" id="KW-1185">Reference proteome</keyword>
<dbReference type="Proteomes" id="UP000466535">
    <property type="component" value="Unassembled WGS sequence"/>
</dbReference>
<reference evidence="1 2" key="1">
    <citation type="submission" date="2019-12" db="EMBL/GenBank/DDBJ databases">
        <title>Isolation and characterization of three novel carbon monoxide-oxidizing members of Halobacteria from salione crusts and soils.</title>
        <authorList>
            <person name="Myers M.R."/>
            <person name="King G.M."/>
        </authorList>
    </citation>
    <scope>NUCLEOTIDE SEQUENCE [LARGE SCALE GENOMIC DNA]</scope>
    <source>
        <strain evidence="1 2">WSH3</strain>
    </source>
</reference>
<protein>
    <submittedName>
        <fullName evidence="1">TFIIB-type zinc ribbon-containing protein</fullName>
    </submittedName>
</protein>
<evidence type="ECO:0000313" key="1">
    <source>
        <dbReference type="EMBL" id="MXR50339.1"/>
    </source>
</evidence>
<dbReference type="InterPro" id="IPR055541">
    <property type="entry name" value="DUF7117"/>
</dbReference>
<dbReference type="RefSeq" id="WP_159762478.1">
    <property type="nucleotide sequence ID" value="NZ_WUUT01000001.1"/>
</dbReference>
<dbReference type="EMBL" id="WUUT01000001">
    <property type="protein sequence ID" value="MXR50339.1"/>
    <property type="molecule type" value="Genomic_DNA"/>
</dbReference>
<comment type="caution">
    <text evidence="1">The sequence shown here is derived from an EMBL/GenBank/DDBJ whole genome shotgun (WGS) entry which is preliminary data.</text>
</comment>
<dbReference type="Pfam" id="PF23430">
    <property type="entry name" value="DUF7117"/>
    <property type="match status" value="1"/>
</dbReference>
<proteinExistence type="predicted"/>
<name>A0A6B0TAY5_9EURY</name>
<dbReference type="OrthoDB" id="341613at2157"/>